<gene>
    <name evidence="5" type="ORF">HHL24_17645</name>
</gene>
<keyword evidence="3" id="KW-0804">Transcription</keyword>
<keyword evidence="6" id="KW-1185">Reference proteome</keyword>
<dbReference type="PROSITE" id="PS50943">
    <property type="entry name" value="HTH_CROC1"/>
    <property type="match status" value="1"/>
</dbReference>
<accession>A0A848IF07</accession>
<reference evidence="5 6" key="1">
    <citation type="submission" date="2020-04" db="EMBL/GenBank/DDBJ databases">
        <title>Paraburkholderia sp. RP-4-7 isolated from soil.</title>
        <authorList>
            <person name="Dahal R.H."/>
        </authorList>
    </citation>
    <scope>NUCLEOTIDE SEQUENCE [LARGE SCALE GENOMIC DNA]</scope>
    <source>
        <strain evidence="5 6">RP-4-7</strain>
    </source>
</reference>
<feature type="domain" description="HTH cro/C1-type" evidence="4">
    <location>
        <begin position="18"/>
        <end position="72"/>
    </location>
</feature>
<evidence type="ECO:0000313" key="5">
    <source>
        <dbReference type="EMBL" id="NML99752.1"/>
    </source>
</evidence>
<comment type="caution">
    <text evidence="5">The sequence shown here is derived from an EMBL/GenBank/DDBJ whole genome shotgun (WGS) entry which is preliminary data.</text>
</comment>
<dbReference type="Proteomes" id="UP000544134">
    <property type="component" value="Unassembled WGS sequence"/>
</dbReference>
<sequence>MPNPTQKCDAQLLFAANMRRIRKAKELTQEKVAEAADLHPNYVSSAERGERNISICNIDRIARALGVTMAALVAEPVPDTGAESADAPAKAP</sequence>
<dbReference type="CDD" id="cd00093">
    <property type="entry name" value="HTH_XRE"/>
    <property type="match status" value="1"/>
</dbReference>
<proteinExistence type="predicted"/>
<dbReference type="PANTHER" id="PTHR46797">
    <property type="entry name" value="HTH-TYPE TRANSCRIPTIONAL REGULATOR"/>
    <property type="match status" value="1"/>
</dbReference>
<name>A0A848IF07_9BURK</name>
<keyword evidence="2" id="KW-0238">DNA-binding</keyword>
<dbReference type="GO" id="GO:0005829">
    <property type="term" value="C:cytosol"/>
    <property type="evidence" value="ECO:0007669"/>
    <property type="project" value="TreeGrafter"/>
</dbReference>
<dbReference type="SUPFAM" id="SSF47413">
    <property type="entry name" value="lambda repressor-like DNA-binding domains"/>
    <property type="match status" value="1"/>
</dbReference>
<dbReference type="AlphaFoldDB" id="A0A848IF07"/>
<evidence type="ECO:0000256" key="3">
    <source>
        <dbReference type="ARBA" id="ARBA00023163"/>
    </source>
</evidence>
<dbReference type="Gene3D" id="1.10.260.40">
    <property type="entry name" value="lambda repressor-like DNA-binding domains"/>
    <property type="match status" value="1"/>
</dbReference>
<dbReference type="PANTHER" id="PTHR46797:SF23">
    <property type="entry name" value="HTH-TYPE TRANSCRIPTIONAL REGULATOR SUTR"/>
    <property type="match status" value="1"/>
</dbReference>
<dbReference type="SMART" id="SM00530">
    <property type="entry name" value="HTH_XRE"/>
    <property type="match status" value="1"/>
</dbReference>
<evidence type="ECO:0000256" key="1">
    <source>
        <dbReference type="ARBA" id="ARBA00023015"/>
    </source>
</evidence>
<protein>
    <submittedName>
        <fullName evidence="5">Helix-turn-helix transcriptional regulator</fullName>
    </submittedName>
</protein>
<dbReference type="InterPro" id="IPR001387">
    <property type="entry name" value="Cro/C1-type_HTH"/>
</dbReference>
<evidence type="ECO:0000313" key="6">
    <source>
        <dbReference type="Proteomes" id="UP000544134"/>
    </source>
</evidence>
<organism evidence="5 6">
    <name type="scientific">Paraburkholderia polaris</name>
    <dbReference type="NCBI Taxonomy" id="2728848"/>
    <lineage>
        <taxon>Bacteria</taxon>
        <taxon>Pseudomonadati</taxon>
        <taxon>Pseudomonadota</taxon>
        <taxon>Betaproteobacteria</taxon>
        <taxon>Burkholderiales</taxon>
        <taxon>Burkholderiaceae</taxon>
        <taxon>Paraburkholderia</taxon>
    </lineage>
</organism>
<evidence type="ECO:0000256" key="2">
    <source>
        <dbReference type="ARBA" id="ARBA00023125"/>
    </source>
</evidence>
<dbReference type="GO" id="GO:0003700">
    <property type="term" value="F:DNA-binding transcription factor activity"/>
    <property type="evidence" value="ECO:0007669"/>
    <property type="project" value="TreeGrafter"/>
</dbReference>
<dbReference type="RefSeq" id="WP_169486715.1">
    <property type="nucleotide sequence ID" value="NZ_JABBGJ010000017.1"/>
</dbReference>
<evidence type="ECO:0000259" key="4">
    <source>
        <dbReference type="PROSITE" id="PS50943"/>
    </source>
</evidence>
<dbReference type="InterPro" id="IPR050807">
    <property type="entry name" value="TransReg_Diox_bact_type"/>
</dbReference>
<dbReference type="InterPro" id="IPR010982">
    <property type="entry name" value="Lambda_DNA-bd_dom_sf"/>
</dbReference>
<dbReference type="EMBL" id="JABBGJ010000017">
    <property type="protein sequence ID" value="NML99752.1"/>
    <property type="molecule type" value="Genomic_DNA"/>
</dbReference>
<dbReference type="GO" id="GO:0003677">
    <property type="term" value="F:DNA binding"/>
    <property type="evidence" value="ECO:0007669"/>
    <property type="project" value="UniProtKB-KW"/>
</dbReference>
<dbReference type="Pfam" id="PF01381">
    <property type="entry name" value="HTH_3"/>
    <property type="match status" value="1"/>
</dbReference>
<keyword evidence="1" id="KW-0805">Transcription regulation</keyword>